<dbReference type="InterPro" id="IPR007140">
    <property type="entry name" value="DUF350"/>
</dbReference>
<comment type="similarity">
    <text evidence="2">Belongs to the UPF0719 family.</text>
</comment>
<accession>A0A1F7F9A1</accession>
<evidence type="ECO:0000256" key="5">
    <source>
        <dbReference type="ARBA" id="ARBA00022989"/>
    </source>
</evidence>
<feature type="transmembrane region" description="Helical" evidence="7">
    <location>
        <begin position="59"/>
        <end position="75"/>
    </location>
</feature>
<evidence type="ECO:0000256" key="4">
    <source>
        <dbReference type="ARBA" id="ARBA00022692"/>
    </source>
</evidence>
<keyword evidence="5 7" id="KW-1133">Transmembrane helix</keyword>
<evidence type="ECO:0000256" key="7">
    <source>
        <dbReference type="SAM" id="Phobius"/>
    </source>
</evidence>
<dbReference type="Pfam" id="PF03994">
    <property type="entry name" value="DUF350"/>
    <property type="match status" value="1"/>
</dbReference>
<feature type="transmembrane region" description="Helical" evidence="7">
    <location>
        <begin position="18"/>
        <end position="39"/>
    </location>
</feature>
<evidence type="ECO:0000256" key="6">
    <source>
        <dbReference type="ARBA" id="ARBA00023136"/>
    </source>
</evidence>
<evidence type="ECO:0000256" key="2">
    <source>
        <dbReference type="ARBA" id="ARBA00005779"/>
    </source>
</evidence>
<comment type="caution">
    <text evidence="8">The sequence shown here is derived from an EMBL/GenBank/DDBJ whole genome shotgun (WGS) entry which is preliminary data.</text>
</comment>
<protein>
    <recommendedName>
        <fullName evidence="10">DUF350 domain-containing protein</fullName>
    </recommendedName>
</protein>
<dbReference type="AlphaFoldDB" id="A0A1F7F9A1"/>
<keyword evidence="4 7" id="KW-0812">Transmembrane</keyword>
<keyword evidence="3" id="KW-1003">Cell membrane</keyword>
<organism evidence="8 9">
    <name type="scientific">Candidatus Raymondbacteria bacterium RIFOXYD12_FULL_49_13</name>
    <dbReference type="NCBI Taxonomy" id="1817890"/>
    <lineage>
        <taxon>Bacteria</taxon>
        <taxon>Raymondiibacteriota</taxon>
    </lineage>
</organism>
<dbReference type="Proteomes" id="UP000179243">
    <property type="component" value="Unassembled WGS sequence"/>
</dbReference>
<name>A0A1F7F9A1_UNCRA</name>
<reference evidence="8 9" key="1">
    <citation type="journal article" date="2016" name="Nat. Commun.">
        <title>Thousands of microbial genomes shed light on interconnected biogeochemical processes in an aquifer system.</title>
        <authorList>
            <person name="Anantharaman K."/>
            <person name="Brown C.T."/>
            <person name="Hug L.A."/>
            <person name="Sharon I."/>
            <person name="Castelle C.J."/>
            <person name="Probst A.J."/>
            <person name="Thomas B.C."/>
            <person name="Singh A."/>
            <person name="Wilkins M.J."/>
            <person name="Karaoz U."/>
            <person name="Brodie E.L."/>
            <person name="Williams K.H."/>
            <person name="Hubbard S.S."/>
            <person name="Banfield J.F."/>
        </authorList>
    </citation>
    <scope>NUCLEOTIDE SEQUENCE [LARGE SCALE GENOMIC DNA]</scope>
</reference>
<evidence type="ECO:0008006" key="10">
    <source>
        <dbReference type="Google" id="ProtNLM"/>
    </source>
</evidence>
<comment type="subcellular location">
    <subcellularLocation>
        <location evidence="1">Cell membrane</location>
        <topology evidence="1">Multi-pass membrane protein</topology>
    </subcellularLocation>
</comment>
<evidence type="ECO:0000256" key="3">
    <source>
        <dbReference type="ARBA" id="ARBA00022475"/>
    </source>
</evidence>
<evidence type="ECO:0000256" key="1">
    <source>
        <dbReference type="ARBA" id="ARBA00004651"/>
    </source>
</evidence>
<evidence type="ECO:0000313" key="8">
    <source>
        <dbReference type="EMBL" id="OGK03096.1"/>
    </source>
</evidence>
<gene>
    <name evidence="8" type="ORF">A2519_06780</name>
</gene>
<proteinExistence type="inferred from homology"/>
<dbReference type="EMBL" id="MFYX01000097">
    <property type="protein sequence ID" value="OGK03096.1"/>
    <property type="molecule type" value="Genomic_DNA"/>
</dbReference>
<evidence type="ECO:0000313" key="9">
    <source>
        <dbReference type="Proteomes" id="UP000179243"/>
    </source>
</evidence>
<keyword evidence="6 7" id="KW-0472">Membrane</keyword>
<sequence>MEQIPISFDLVVTYVINFAYMVLRAAVYAVSCFLSWFIIDKMAKIHLIKEVIDNKNTGAAIVIAALLLGLAYVIGQM</sequence>